<sequence>MTFDFEATLKKYAEVLVRVGANVQPGKKMVFNAPVTDDPTIRRLCHYIIASAYDAGASLVLTNWTDEQEFKIRLEHATDGTFEEADKWGEQALYDIIKDGGSALSLRVADPDLLEGQDATKIATYRKAAATLRQPTRKLWNQGIGTWSLASGSYQPWADKVVPGLPTEERVAKLWEMIFQVTRVLEEDPVAAWQTHSQNLIDRAKYLTEKQYSALKITSPGTDLTLGLADNHIWLGGGDLTQDGLPYMPNIPTEEVFTMPHRARVDGTVTSTKPLIYSGTMIDDFSLTFKDGKVVDLKAGKGEETLRKMLETDEGAPRLGEIALVPHSSPISQMGALFYNTLFDENASCHIALGAAYHNTMENGPFMSEEDYAAAGGNSSLIHTDFMIGSGETSIDGVKADGSTEPVMRSGEWAFEL</sequence>
<dbReference type="SUPFAM" id="SSF144052">
    <property type="entry name" value="Thermophilic metalloprotease-like"/>
    <property type="match status" value="1"/>
</dbReference>
<gene>
    <name evidence="10" type="ORF">G4Y79_00730</name>
</gene>
<keyword evidence="7" id="KW-0479">Metal-binding</keyword>
<protein>
    <submittedName>
        <fullName evidence="10">Aminopeptidase</fullName>
    </submittedName>
</protein>
<evidence type="ECO:0000256" key="8">
    <source>
        <dbReference type="ARBA" id="ARBA00022801"/>
    </source>
</evidence>
<evidence type="ECO:0000313" key="10">
    <source>
        <dbReference type="EMBL" id="QPC82930.1"/>
    </source>
</evidence>
<comment type="cofactor">
    <cofactor evidence="2">
        <name>Mg(2+)</name>
        <dbReference type="ChEBI" id="CHEBI:18420"/>
    </cofactor>
</comment>
<dbReference type="Gene3D" id="3.40.1830.10">
    <property type="entry name" value="Thermophilic metalloprotease (M29)"/>
    <property type="match status" value="1"/>
</dbReference>
<dbReference type="Proteomes" id="UP000594468">
    <property type="component" value="Chromosome"/>
</dbReference>
<keyword evidence="9" id="KW-0482">Metalloprotease</keyword>
<comment type="similarity">
    <text evidence="4">Belongs to the peptidase M29 family.</text>
</comment>
<reference evidence="10 11" key="1">
    <citation type="submission" date="2020-02" db="EMBL/GenBank/DDBJ databases">
        <authorList>
            <person name="Zheng R.K."/>
            <person name="Sun C.M."/>
        </authorList>
    </citation>
    <scope>NUCLEOTIDE SEQUENCE [LARGE SCALE GENOMIC DNA]</scope>
    <source>
        <strain evidence="11">rifampicinis</strain>
    </source>
</reference>
<evidence type="ECO:0000256" key="5">
    <source>
        <dbReference type="ARBA" id="ARBA00022438"/>
    </source>
</evidence>
<evidence type="ECO:0000313" key="11">
    <source>
        <dbReference type="Proteomes" id="UP000594468"/>
    </source>
</evidence>
<dbReference type="InterPro" id="IPR000787">
    <property type="entry name" value="Peptidase_M29"/>
</dbReference>
<evidence type="ECO:0000256" key="6">
    <source>
        <dbReference type="ARBA" id="ARBA00022670"/>
    </source>
</evidence>
<dbReference type="RefSeq" id="WP_195170999.1">
    <property type="nucleotide sequence ID" value="NZ_CP062983.1"/>
</dbReference>
<keyword evidence="11" id="KW-1185">Reference proteome</keyword>
<proteinExistence type="inferred from homology"/>
<evidence type="ECO:0000256" key="3">
    <source>
        <dbReference type="ARBA" id="ARBA00001947"/>
    </source>
</evidence>
<evidence type="ECO:0000256" key="4">
    <source>
        <dbReference type="ARBA" id="ARBA00008236"/>
    </source>
</evidence>
<dbReference type="GO" id="GO:0006508">
    <property type="term" value="P:proteolysis"/>
    <property type="evidence" value="ECO:0007669"/>
    <property type="project" value="UniProtKB-KW"/>
</dbReference>
<dbReference type="AlphaFoldDB" id="A0A7S8E9L7"/>
<evidence type="ECO:0000256" key="9">
    <source>
        <dbReference type="ARBA" id="ARBA00023049"/>
    </source>
</evidence>
<comment type="cofactor">
    <cofactor evidence="1">
        <name>Co(2+)</name>
        <dbReference type="ChEBI" id="CHEBI:48828"/>
    </cofactor>
</comment>
<dbReference type="GO" id="GO:0004177">
    <property type="term" value="F:aminopeptidase activity"/>
    <property type="evidence" value="ECO:0007669"/>
    <property type="project" value="UniProtKB-KW"/>
</dbReference>
<keyword evidence="5 10" id="KW-0031">Aminopeptidase</keyword>
<dbReference type="PANTHER" id="PTHR34448">
    <property type="entry name" value="AMINOPEPTIDASE"/>
    <property type="match status" value="1"/>
</dbReference>
<accession>A0A7S8E9L7</accession>
<dbReference type="InterPro" id="IPR035097">
    <property type="entry name" value="M29_N-terminal"/>
</dbReference>
<comment type="cofactor">
    <cofactor evidence="3">
        <name>Zn(2+)</name>
        <dbReference type="ChEBI" id="CHEBI:29105"/>
    </cofactor>
</comment>
<keyword evidence="6" id="KW-0645">Protease</keyword>
<dbReference type="PRINTS" id="PR00919">
    <property type="entry name" value="THERMOPTASE"/>
</dbReference>
<dbReference type="GO" id="GO:0046872">
    <property type="term" value="F:metal ion binding"/>
    <property type="evidence" value="ECO:0007669"/>
    <property type="project" value="UniProtKB-KW"/>
</dbReference>
<keyword evidence="8" id="KW-0378">Hydrolase</keyword>
<organism evidence="10 11">
    <name type="scientific">Phototrophicus methaneseepsis</name>
    <dbReference type="NCBI Taxonomy" id="2710758"/>
    <lineage>
        <taxon>Bacteria</taxon>
        <taxon>Bacillati</taxon>
        <taxon>Chloroflexota</taxon>
        <taxon>Candidatus Thermofontia</taxon>
        <taxon>Phototrophicales</taxon>
        <taxon>Phototrophicaceae</taxon>
        <taxon>Phototrophicus</taxon>
    </lineage>
</organism>
<dbReference type="InterPro" id="IPR052170">
    <property type="entry name" value="M29_Exopeptidase"/>
</dbReference>
<dbReference type="Pfam" id="PF02073">
    <property type="entry name" value="Peptidase_M29"/>
    <property type="match status" value="1"/>
</dbReference>
<dbReference type="KEGG" id="pmet:G4Y79_00730"/>
<evidence type="ECO:0000256" key="2">
    <source>
        <dbReference type="ARBA" id="ARBA00001946"/>
    </source>
</evidence>
<evidence type="ECO:0000256" key="1">
    <source>
        <dbReference type="ARBA" id="ARBA00001941"/>
    </source>
</evidence>
<evidence type="ECO:0000256" key="7">
    <source>
        <dbReference type="ARBA" id="ARBA00022723"/>
    </source>
</evidence>
<name>A0A7S8E9L7_9CHLR</name>
<dbReference type="GO" id="GO:0008237">
    <property type="term" value="F:metallopeptidase activity"/>
    <property type="evidence" value="ECO:0007669"/>
    <property type="project" value="UniProtKB-KW"/>
</dbReference>
<dbReference type="EMBL" id="CP062983">
    <property type="protein sequence ID" value="QPC82930.1"/>
    <property type="molecule type" value="Genomic_DNA"/>
</dbReference>
<dbReference type="PANTHER" id="PTHR34448:SF3">
    <property type="entry name" value="AMINOPEPTIDASE AMPS"/>
    <property type="match status" value="1"/>
</dbReference>